<proteinExistence type="predicted"/>
<dbReference type="EMBL" id="BQXS01012625">
    <property type="protein sequence ID" value="GKT25960.1"/>
    <property type="molecule type" value="Genomic_DNA"/>
</dbReference>
<feature type="region of interest" description="Disordered" evidence="1">
    <location>
        <begin position="441"/>
        <end position="471"/>
    </location>
</feature>
<feature type="compositionally biased region" description="Basic residues" evidence="1">
    <location>
        <begin position="452"/>
        <end position="461"/>
    </location>
</feature>
<sequence>MTEKGEDYDMDFDEDFDDFEGSGPDKVAKEDEEESFLDDAFGGEVDDDVSKGEIEKSEDKSSEEPPKPTPEIETTPNESDSTKPVDETRSRHEDKPSVETKNTEDETHSPIDADDATEDILTENTELRRQLGMLNKKLDELISSKARMKRKPTSSKPKSSYIPKTRATLQSRSGARKYEKSSDPAILSKKIAYYEKENEKISKQIEKYMKREEYTANLKKKTIKIDERIKQLKKDVHRLELLEKNQGKRLVKEDGGKEEIWKQVGVASEDSRTARHHLKVMQQKMKRKEDEFKTLQRNTAFLSNLLTFVREKISSGEGVLPAALMHDKDSKTSDKSQYLSAETSKSVTAALRSGSIADLESCSTLLDDAISTEYKGVKGCQGSISDAEQQVSSKDTLHKMQIKLLLSEETRLKQELKEMKRLAQFVTVREQLQTLKVPQKHIRQAFSSGRSGSKKASKKKMPSISVGTPAE</sequence>
<comment type="caution">
    <text evidence="2">The sequence shown here is derived from an EMBL/GenBank/DDBJ whole genome shotgun (WGS) entry which is preliminary data.</text>
</comment>
<gene>
    <name evidence="2" type="ORF">ADUPG1_013197</name>
</gene>
<feature type="compositionally biased region" description="Basic and acidic residues" evidence="1">
    <location>
        <begin position="80"/>
        <end position="111"/>
    </location>
</feature>
<feature type="compositionally biased region" description="Low complexity" evidence="1">
    <location>
        <begin position="154"/>
        <end position="164"/>
    </location>
</feature>
<protein>
    <submittedName>
        <fullName evidence="2">Uncharacterized protein</fullName>
    </submittedName>
</protein>
<feature type="compositionally biased region" description="Acidic residues" evidence="1">
    <location>
        <begin position="112"/>
        <end position="121"/>
    </location>
</feature>
<keyword evidence="3" id="KW-1185">Reference proteome</keyword>
<accession>A0ABQ5K240</accession>
<organism evidence="2 3">
    <name type="scientific">Aduncisulcus paluster</name>
    <dbReference type="NCBI Taxonomy" id="2918883"/>
    <lineage>
        <taxon>Eukaryota</taxon>
        <taxon>Metamonada</taxon>
        <taxon>Carpediemonas-like organisms</taxon>
        <taxon>Aduncisulcus</taxon>
    </lineage>
</organism>
<dbReference type="Proteomes" id="UP001057375">
    <property type="component" value="Unassembled WGS sequence"/>
</dbReference>
<feature type="compositionally biased region" description="Acidic residues" evidence="1">
    <location>
        <begin position="8"/>
        <end position="20"/>
    </location>
</feature>
<evidence type="ECO:0000313" key="3">
    <source>
        <dbReference type="Proteomes" id="UP001057375"/>
    </source>
</evidence>
<feature type="compositionally biased region" description="Basic and acidic residues" evidence="1">
    <location>
        <begin position="48"/>
        <end position="66"/>
    </location>
</feature>
<evidence type="ECO:0000313" key="2">
    <source>
        <dbReference type="EMBL" id="GKT25960.1"/>
    </source>
</evidence>
<evidence type="ECO:0000256" key="1">
    <source>
        <dbReference type="SAM" id="MobiDB-lite"/>
    </source>
</evidence>
<name>A0ABQ5K240_9EUKA</name>
<reference evidence="2" key="1">
    <citation type="submission" date="2022-03" db="EMBL/GenBank/DDBJ databases">
        <title>Draft genome sequence of Aduncisulcus paluster, a free-living microaerophilic Fornicata.</title>
        <authorList>
            <person name="Yuyama I."/>
            <person name="Kume K."/>
            <person name="Tamura T."/>
            <person name="Inagaki Y."/>
            <person name="Hashimoto T."/>
        </authorList>
    </citation>
    <scope>NUCLEOTIDE SEQUENCE</scope>
    <source>
        <strain evidence="2">NY0171</strain>
    </source>
</reference>
<feature type="region of interest" description="Disordered" evidence="1">
    <location>
        <begin position="141"/>
        <end position="182"/>
    </location>
</feature>
<feature type="region of interest" description="Disordered" evidence="1">
    <location>
        <begin position="1"/>
        <end position="124"/>
    </location>
</feature>